<dbReference type="FunCoup" id="H2ASD4">
    <property type="interactions" value="2"/>
</dbReference>
<evidence type="ECO:0000313" key="1">
    <source>
        <dbReference type="EMBL" id="CCF57284.1"/>
    </source>
</evidence>
<accession>H2ASD4</accession>
<protein>
    <submittedName>
        <fullName evidence="1">Uncharacterized protein</fullName>
    </submittedName>
</protein>
<gene>
    <name evidence="1" type="primary">KAFR0C02910</name>
    <name evidence="1" type="ORF">KAFR_0C02910</name>
</gene>
<dbReference type="AlphaFoldDB" id="H2ASD4"/>
<dbReference type="InParanoid" id="H2ASD4"/>
<keyword evidence="2" id="KW-1185">Reference proteome</keyword>
<evidence type="ECO:0000313" key="2">
    <source>
        <dbReference type="Proteomes" id="UP000005220"/>
    </source>
</evidence>
<dbReference type="RefSeq" id="XP_003956419.1">
    <property type="nucleotide sequence ID" value="XM_003956370.1"/>
</dbReference>
<organism evidence="1 2">
    <name type="scientific">Kazachstania africana (strain ATCC 22294 / BCRC 22015 / CBS 2517 / CECT 1963 / NBRC 1671 / NRRL Y-8276)</name>
    <name type="common">Yeast</name>
    <name type="synonym">Kluyveromyces africanus</name>
    <dbReference type="NCBI Taxonomy" id="1071382"/>
    <lineage>
        <taxon>Eukaryota</taxon>
        <taxon>Fungi</taxon>
        <taxon>Dikarya</taxon>
        <taxon>Ascomycota</taxon>
        <taxon>Saccharomycotina</taxon>
        <taxon>Saccharomycetes</taxon>
        <taxon>Saccharomycetales</taxon>
        <taxon>Saccharomycetaceae</taxon>
        <taxon>Kazachstania</taxon>
    </lineage>
</organism>
<dbReference type="HOGENOM" id="CLU_190836_0_0_1"/>
<sequence>MNSRTARHLKFVASALFVVLVLNLLYKIIAKYLLHLIIRFVFHFPGKDNDLWWQRYGIVEKIVWSIIDYAENTSH</sequence>
<dbReference type="Proteomes" id="UP000005220">
    <property type="component" value="Chromosome 3"/>
</dbReference>
<proteinExistence type="predicted"/>
<dbReference type="KEGG" id="kaf:KAFR_0C02910"/>
<name>H2ASD4_KAZAF</name>
<dbReference type="EMBL" id="HE650823">
    <property type="protein sequence ID" value="CCF57284.1"/>
    <property type="molecule type" value="Genomic_DNA"/>
</dbReference>
<reference evidence="1 2" key="1">
    <citation type="journal article" date="2011" name="Proc. Natl. Acad. Sci. U.S.A.">
        <title>Evolutionary erosion of yeast sex chromosomes by mating-type switching accidents.</title>
        <authorList>
            <person name="Gordon J.L."/>
            <person name="Armisen D."/>
            <person name="Proux-Wera E."/>
            <person name="Oheigeartaigh S.S."/>
            <person name="Byrne K.P."/>
            <person name="Wolfe K.H."/>
        </authorList>
    </citation>
    <scope>NUCLEOTIDE SEQUENCE [LARGE SCALE GENOMIC DNA]</scope>
    <source>
        <strain evidence="2">ATCC 22294 / BCRC 22015 / CBS 2517 / CECT 1963 / NBRC 1671 / NRRL Y-8276</strain>
    </source>
</reference>
<dbReference type="GeneID" id="13885203"/>